<dbReference type="Proteomes" id="UP000321578">
    <property type="component" value="Unassembled WGS sequence"/>
</dbReference>
<evidence type="ECO:0000256" key="1">
    <source>
        <dbReference type="SAM" id="Phobius"/>
    </source>
</evidence>
<dbReference type="PANTHER" id="PTHR33371">
    <property type="entry name" value="INTERMEMBRANE PHOSPHOLIPID TRANSPORT SYSTEM BINDING PROTEIN MLAD-RELATED"/>
    <property type="match status" value="1"/>
</dbReference>
<dbReference type="PANTHER" id="PTHR33371:SF4">
    <property type="entry name" value="INTERMEMBRANE PHOSPHOLIPID TRANSPORT SYSTEM BINDING PROTEIN MLAD"/>
    <property type="match status" value="1"/>
</dbReference>
<evidence type="ECO:0000313" key="3">
    <source>
        <dbReference type="EMBL" id="TXD91086.1"/>
    </source>
</evidence>
<keyword evidence="1" id="KW-1133">Transmembrane helix</keyword>
<dbReference type="OrthoDB" id="9769132at2"/>
<gene>
    <name evidence="3" type="ORF">ESY86_00370</name>
</gene>
<dbReference type="RefSeq" id="WP_147084548.1">
    <property type="nucleotide sequence ID" value="NZ_VORM01000003.1"/>
</dbReference>
<sequence>MKITREVKTAILVISGIVLFIFLFSYLKGENLLDSSRTYYAVYDNVEGLTPSTAITINGFQVGKVKSITFKGDGSAKLLVTLMIDNDFQFSKNSTAQIHDLGLIGGKGVEIIPIFDGAPVAASGDYLKTNVKAGITELVNKRLTPLQEKIEAVMVNVDSLLTNVNVLFDEDTKNNITGSIEDLSATISNFKEASSSVNSLIASNDDKLGRTIANFENTSANFSKLSDSLAKIDLSRTIEDFQNTITRVDNLLANVENGNGSIGKLLRDESLYNNLEGASQQLKQLLEDIKLNPKRYVHFSVFGKKDKRYDAEGNEIEETDDE</sequence>
<dbReference type="InterPro" id="IPR003399">
    <property type="entry name" value="Mce/MlaD"/>
</dbReference>
<protein>
    <submittedName>
        <fullName evidence="3">MCE family protein</fullName>
    </submittedName>
</protein>
<dbReference type="AlphaFoldDB" id="A0A5C6ZLX7"/>
<feature type="transmembrane region" description="Helical" evidence="1">
    <location>
        <begin position="7"/>
        <end position="27"/>
    </location>
</feature>
<dbReference type="EMBL" id="VORO01000001">
    <property type="protein sequence ID" value="TXD91086.1"/>
    <property type="molecule type" value="Genomic_DNA"/>
</dbReference>
<accession>A0A5C6ZLX7</accession>
<dbReference type="InterPro" id="IPR052336">
    <property type="entry name" value="MlaD_Phospholipid_Transporter"/>
</dbReference>
<name>A0A5C6ZLX7_9FLAO</name>
<keyword evidence="4" id="KW-1185">Reference proteome</keyword>
<feature type="domain" description="Mce/MlaD" evidence="2">
    <location>
        <begin position="37"/>
        <end position="113"/>
    </location>
</feature>
<evidence type="ECO:0000259" key="2">
    <source>
        <dbReference type="Pfam" id="PF02470"/>
    </source>
</evidence>
<organism evidence="3 4">
    <name type="scientific">Subsaximicrobium wynnwilliamsii</name>
    <dbReference type="NCBI Taxonomy" id="291179"/>
    <lineage>
        <taxon>Bacteria</taxon>
        <taxon>Pseudomonadati</taxon>
        <taxon>Bacteroidota</taxon>
        <taxon>Flavobacteriia</taxon>
        <taxon>Flavobacteriales</taxon>
        <taxon>Flavobacteriaceae</taxon>
        <taxon>Subsaximicrobium</taxon>
    </lineage>
</organism>
<proteinExistence type="predicted"/>
<keyword evidence="1" id="KW-0472">Membrane</keyword>
<dbReference type="Pfam" id="PF02470">
    <property type="entry name" value="MlaD"/>
    <property type="match status" value="1"/>
</dbReference>
<keyword evidence="1" id="KW-0812">Transmembrane</keyword>
<evidence type="ECO:0000313" key="4">
    <source>
        <dbReference type="Proteomes" id="UP000321578"/>
    </source>
</evidence>
<reference evidence="3 4" key="1">
    <citation type="submission" date="2019-08" db="EMBL/GenBank/DDBJ databases">
        <title>Genomes of Subsaximicrobium wynnwilliamsii strains.</title>
        <authorList>
            <person name="Bowman J.P."/>
        </authorList>
    </citation>
    <scope>NUCLEOTIDE SEQUENCE [LARGE SCALE GENOMIC DNA]</scope>
    <source>
        <strain evidence="3 4">2-80-2</strain>
    </source>
</reference>
<comment type="caution">
    <text evidence="3">The sequence shown here is derived from an EMBL/GenBank/DDBJ whole genome shotgun (WGS) entry which is preliminary data.</text>
</comment>